<dbReference type="AlphaFoldDB" id="A0AA88CJG7"/>
<dbReference type="PANTHER" id="PTHR37176:SF1">
    <property type="entry name" value="PROTEIN DOUBLE-STRAND BREAK FORMATION"/>
    <property type="match status" value="1"/>
</dbReference>
<dbReference type="InterPro" id="IPR044969">
    <property type="entry name" value="DFO"/>
</dbReference>
<accession>A0AA88CJG7</accession>
<proteinExistence type="predicted"/>
<name>A0AA88CJG7_FICCA</name>
<sequence length="245" mass="27706">MSNSVAQQISLLRSQILARRFDAATLRIIESVMASKDVMEVRSSLREFFRSESMSIIRENADKPLDKKLLDLEFLVRSFALLGDVESCLALRYEALLLRDFKSSSHQWLKVSYTEWLNFAEQSLDYGFHSVARKACENALSCFQKNSGTDAKTVESSESSEVIEKIKRLQDYATTSAASHSVQALAAEYTKSKLMLPMQYFAGRDRQYRRVRDQSQQPAANGTFDTCSTVRTVKGTTDIHGVETL</sequence>
<evidence type="ECO:0000313" key="1">
    <source>
        <dbReference type="EMBL" id="GMN23573.1"/>
    </source>
</evidence>
<dbReference type="Proteomes" id="UP001187192">
    <property type="component" value="Unassembled WGS sequence"/>
</dbReference>
<gene>
    <name evidence="1" type="ORF">TIFTF001_000186</name>
</gene>
<keyword evidence="2" id="KW-1185">Reference proteome</keyword>
<organism evidence="1 2">
    <name type="scientific">Ficus carica</name>
    <name type="common">Common fig</name>
    <dbReference type="NCBI Taxonomy" id="3494"/>
    <lineage>
        <taxon>Eukaryota</taxon>
        <taxon>Viridiplantae</taxon>
        <taxon>Streptophyta</taxon>
        <taxon>Embryophyta</taxon>
        <taxon>Tracheophyta</taxon>
        <taxon>Spermatophyta</taxon>
        <taxon>Magnoliopsida</taxon>
        <taxon>eudicotyledons</taxon>
        <taxon>Gunneridae</taxon>
        <taxon>Pentapetalae</taxon>
        <taxon>rosids</taxon>
        <taxon>fabids</taxon>
        <taxon>Rosales</taxon>
        <taxon>Moraceae</taxon>
        <taxon>Ficeae</taxon>
        <taxon>Ficus</taxon>
    </lineage>
</organism>
<dbReference type="PANTHER" id="PTHR37176">
    <property type="entry name" value="F10K1.23"/>
    <property type="match status" value="1"/>
</dbReference>
<protein>
    <submittedName>
        <fullName evidence="1">Uncharacterized protein</fullName>
    </submittedName>
</protein>
<comment type="caution">
    <text evidence="1">The sequence shown here is derived from an EMBL/GenBank/DDBJ whole genome shotgun (WGS) entry which is preliminary data.</text>
</comment>
<dbReference type="GO" id="GO:0042138">
    <property type="term" value="P:meiotic DNA double-strand break formation"/>
    <property type="evidence" value="ECO:0007669"/>
    <property type="project" value="InterPro"/>
</dbReference>
<evidence type="ECO:0000313" key="2">
    <source>
        <dbReference type="Proteomes" id="UP001187192"/>
    </source>
</evidence>
<dbReference type="EMBL" id="BTGU01000001">
    <property type="protein sequence ID" value="GMN23573.1"/>
    <property type="molecule type" value="Genomic_DNA"/>
</dbReference>
<reference evidence="1" key="1">
    <citation type="submission" date="2023-07" db="EMBL/GenBank/DDBJ databases">
        <title>draft genome sequence of fig (Ficus carica).</title>
        <authorList>
            <person name="Takahashi T."/>
            <person name="Nishimura K."/>
        </authorList>
    </citation>
    <scope>NUCLEOTIDE SEQUENCE</scope>
</reference>